<reference evidence="2 3" key="2">
    <citation type="journal article" date="2012" name="PLoS ONE">
        <title>An ancient pathway combining carbon dioxide fixation with the generation and utilization of a sodium ion gradient for ATP synthesis.</title>
        <authorList>
            <person name="Poehlein A."/>
            <person name="Schmidt S."/>
            <person name="Kaster A.K."/>
            <person name="Goenrich M."/>
            <person name="Vollmers J."/>
            <person name="Thurmer A."/>
            <person name="Bertsch J."/>
            <person name="Schuchmann K."/>
            <person name="Voigt B."/>
            <person name="Hecker M."/>
            <person name="Daniel R."/>
            <person name="Thauer R.K."/>
            <person name="Gottschalk G."/>
            <person name="Muller V."/>
        </authorList>
    </citation>
    <scope>NUCLEOTIDE SEQUENCE [LARGE SCALE GENOMIC DNA]</scope>
    <source>
        <strain evidence="3">ATCC 29683 / DSM 1030 / JCM 2381 / KCTC 1655 / WB1</strain>
    </source>
</reference>
<feature type="transmembrane region" description="Helical" evidence="1">
    <location>
        <begin position="7"/>
        <end position="31"/>
    </location>
</feature>
<keyword evidence="1" id="KW-0812">Transmembrane</keyword>
<proteinExistence type="predicted"/>
<dbReference type="KEGG" id="awo:Awo_c04540"/>
<dbReference type="AlphaFoldDB" id="H6LHS4"/>
<reference evidence="3" key="1">
    <citation type="submission" date="2011-07" db="EMBL/GenBank/DDBJ databases">
        <title>Complete genome sequence of Acetobacterium woodii.</title>
        <authorList>
            <person name="Poehlein A."/>
            <person name="Schmidt S."/>
            <person name="Kaster A.-K."/>
            <person name="Goenrich M."/>
            <person name="Vollmers J."/>
            <person name="Thuermer A."/>
            <person name="Gottschalk G."/>
            <person name="Thauer R.K."/>
            <person name="Daniel R."/>
            <person name="Mueller V."/>
        </authorList>
    </citation>
    <scope>NUCLEOTIDE SEQUENCE [LARGE SCALE GENOMIC DNA]</scope>
    <source>
        <strain evidence="3">ATCC 29683 / DSM 1030 / JCM 2381 / KCTC 1655 / WB1</strain>
    </source>
</reference>
<name>H6LHS4_ACEWD</name>
<keyword evidence="1" id="KW-0472">Membrane</keyword>
<sequence length="65" mass="7727">MKINKYLVLRIVVAIIFISLLMIPIFCNVIIGREVFIYLVLIPIILEIVYLFLLKIIKYMENKNK</sequence>
<evidence type="ECO:0000313" key="3">
    <source>
        <dbReference type="Proteomes" id="UP000007177"/>
    </source>
</evidence>
<evidence type="ECO:0000256" key="1">
    <source>
        <dbReference type="SAM" id="Phobius"/>
    </source>
</evidence>
<protein>
    <submittedName>
        <fullName evidence="2">Uncharacterized protein</fullName>
    </submittedName>
</protein>
<organism evidence="2 3">
    <name type="scientific">Acetobacterium woodii (strain ATCC 29683 / DSM 1030 / JCM 2381 / KCTC 1655 / WB1)</name>
    <dbReference type="NCBI Taxonomy" id="931626"/>
    <lineage>
        <taxon>Bacteria</taxon>
        <taxon>Bacillati</taxon>
        <taxon>Bacillota</taxon>
        <taxon>Clostridia</taxon>
        <taxon>Eubacteriales</taxon>
        <taxon>Eubacteriaceae</taxon>
        <taxon>Acetobacterium</taxon>
    </lineage>
</organism>
<evidence type="ECO:0000313" key="2">
    <source>
        <dbReference type="EMBL" id="AFA47253.1"/>
    </source>
</evidence>
<keyword evidence="3" id="KW-1185">Reference proteome</keyword>
<accession>H6LHS4</accession>
<keyword evidence="1" id="KW-1133">Transmembrane helix</keyword>
<dbReference type="Proteomes" id="UP000007177">
    <property type="component" value="Chromosome"/>
</dbReference>
<dbReference type="HOGENOM" id="CLU_2839612_0_0_9"/>
<feature type="transmembrane region" description="Helical" evidence="1">
    <location>
        <begin position="37"/>
        <end position="57"/>
    </location>
</feature>
<gene>
    <name evidence="2" type="ordered locus">Awo_c04540</name>
</gene>
<dbReference type="RefSeq" id="WP_014354856.1">
    <property type="nucleotide sequence ID" value="NC_016894.1"/>
</dbReference>
<dbReference type="EMBL" id="CP002987">
    <property type="protein sequence ID" value="AFA47253.1"/>
    <property type="molecule type" value="Genomic_DNA"/>
</dbReference>